<accession>A0A2M7TME8</accession>
<keyword evidence="1" id="KW-0472">Membrane</keyword>
<name>A0A2M7TME8_9BACT</name>
<evidence type="ECO:0000313" key="3">
    <source>
        <dbReference type="Proteomes" id="UP000229753"/>
    </source>
</evidence>
<proteinExistence type="predicted"/>
<feature type="transmembrane region" description="Helical" evidence="1">
    <location>
        <begin position="7"/>
        <end position="28"/>
    </location>
</feature>
<evidence type="ECO:0000313" key="2">
    <source>
        <dbReference type="EMBL" id="PIZ48473.1"/>
    </source>
</evidence>
<dbReference type="AlphaFoldDB" id="A0A2M7TME8"/>
<protein>
    <submittedName>
        <fullName evidence="2">Uncharacterized protein</fullName>
    </submittedName>
</protein>
<dbReference type="EMBL" id="PFNO01000119">
    <property type="protein sequence ID" value="PIZ48473.1"/>
    <property type="molecule type" value="Genomic_DNA"/>
</dbReference>
<reference evidence="3" key="1">
    <citation type="submission" date="2017-09" db="EMBL/GenBank/DDBJ databases">
        <title>Depth-based differentiation of microbial function through sediment-hosted aquifers and enrichment of novel symbionts in the deep terrestrial subsurface.</title>
        <authorList>
            <person name="Probst A.J."/>
            <person name="Ladd B."/>
            <person name="Jarett J.K."/>
            <person name="Geller-Mcgrath D.E."/>
            <person name="Sieber C.M.K."/>
            <person name="Emerson J.B."/>
            <person name="Anantharaman K."/>
            <person name="Thomas B.C."/>
            <person name="Malmstrom R."/>
            <person name="Stieglmeier M."/>
            <person name="Klingl A."/>
            <person name="Woyke T."/>
            <person name="Ryan C.M."/>
            <person name="Banfield J.F."/>
        </authorList>
    </citation>
    <scope>NUCLEOTIDE SEQUENCE [LARGE SCALE GENOMIC DNA]</scope>
</reference>
<organism evidence="2 3">
    <name type="scientific">Candidatus Woesebacteria bacterium CG_4_10_14_0_2_um_filter_39_14</name>
    <dbReference type="NCBI Taxonomy" id="1975054"/>
    <lineage>
        <taxon>Bacteria</taxon>
        <taxon>Candidatus Woeseibacteriota</taxon>
    </lineage>
</organism>
<keyword evidence="1" id="KW-1133">Transmembrane helix</keyword>
<keyword evidence="1" id="KW-0812">Transmembrane</keyword>
<dbReference type="Proteomes" id="UP000229753">
    <property type="component" value="Unassembled WGS sequence"/>
</dbReference>
<comment type="caution">
    <text evidence="2">The sequence shown here is derived from an EMBL/GenBank/DDBJ whole genome shotgun (WGS) entry which is preliminary data.</text>
</comment>
<evidence type="ECO:0000256" key="1">
    <source>
        <dbReference type="SAM" id="Phobius"/>
    </source>
</evidence>
<sequence>MDTIKKIWPYILGSFLIVLVGVGAGWLLTKNKGSSTVAPGTKVTSKTAGIMDESKFEKEAPEGLLEEGGVNGEGQYHLTRPGGVSQNVYLTSTSVDLSLFVGKKVKVWGQTLSARKAGWLMDVGKIQVVE</sequence>
<gene>
    <name evidence="2" type="ORF">COY29_03680</name>
</gene>